<dbReference type="InterPro" id="IPR037217">
    <property type="entry name" value="Trp/Indoleamine_2_3_dOase-like"/>
</dbReference>
<dbReference type="GO" id="GO:0019442">
    <property type="term" value="P:L-tryptophan catabolic process to acetyl-CoA"/>
    <property type="evidence" value="ECO:0007669"/>
    <property type="project" value="TreeGrafter"/>
</dbReference>
<dbReference type="GO" id="GO:0019441">
    <property type="term" value="P:L-tryptophan catabolic process to kynurenine"/>
    <property type="evidence" value="ECO:0007669"/>
    <property type="project" value="InterPro"/>
</dbReference>
<proteinExistence type="predicted"/>
<organism evidence="2 3">
    <name type="scientific">Larinioides sclopetarius</name>
    <dbReference type="NCBI Taxonomy" id="280406"/>
    <lineage>
        <taxon>Eukaryota</taxon>
        <taxon>Metazoa</taxon>
        <taxon>Ecdysozoa</taxon>
        <taxon>Arthropoda</taxon>
        <taxon>Chelicerata</taxon>
        <taxon>Arachnida</taxon>
        <taxon>Araneae</taxon>
        <taxon>Araneomorphae</taxon>
        <taxon>Entelegynae</taxon>
        <taxon>Araneoidea</taxon>
        <taxon>Araneidae</taxon>
        <taxon>Larinioides</taxon>
    </lineage>
</organism>
<comment type="caution">
    <text evidence="2">The sequence shown here is derived from an EMBL/GenBank/DDBJ whole genome shotgun (WGS) entry which is preliminary data.</text>
</comment>
<dbReference type="PANTHER" id="PTHR10138">
    <property type="entry name" value="TRYPTOPHAN 2,3-DIOXYGENASE"/>
    <property type="match status" value="1"/>
</dbReference>
<dbReference type="Gene3D" id="1.20.58.480">
    <property type="match status" value="2"/>
</dbReference>
<dbReference type="InterPro" id="IPR004981">
    <property type="entry name" value="Trp_2_3_dOase"/>
</dbReference>
<evidence type="ECO:0000313" key="3">
    <source>
        <dbReference type="Proteomes" id="UP001497382"/>
    </source>
</evidence>
<evidence type="ECO:0000256" key="1">
    <source>
        <dbReference type="SAM" id="Coils"/>
    </source>
</evidence>
<evidence type="ECO:0000313" key="2">
    <source>
        <dbReference type="EMBL" id="CAL1275035.1"/>
    </source>
</evidence>
<gene>
    <name evidence="2" type="ORF">LARSCL_LOCUS7858</name>
</gene>
<keyword evidence="1" id="KW-0175">Coiled coil</keyword>
<dbReference type="GO" id="GO:0020037">
    <property type="term" value="F:heme binding"/>
    <property type="evidence" value="ECO:0007669"/>
    <property type="project" value="InterPro"/>
</dbReference>
<keyword evidence="3" id="KW-1185">Reference proteome</keyword>
<accession>A0AAV1ZT73</accession>
<dbReference type="SUPFAM" id="SSF140959">
    <property type="entry name" value="Indolic compounds 2,3-dioxygenase-like"/>
    <property type="match status" value="1"/>
</dbReference>
<feature type="coiled-coil region" evidence="1">
    <location>
        <begin position="164"/>
        <end position="191"/>
    </location>
</feature>
<dbReference type="Pfam" id="PF03301">
    <property type="entry name" value="Trp_dioxygenase"/>
    <property type="match status" value="2"/>
</dbReference>
<dbReference type="PANTHER" id="PTHR10138:SF0">
    <property type="entry name" value="TRYPTOPHAN 2,3-DIOXYGENASE"/>
    <property type="match status" value="1"/>
</dbReference>
<dbReference type="GO" id="GO:0004833">
    <property type="term" value="F:L-tryptophan 2,3-dioxygenase activity"/>
    <property type="evidence" value="ECO:0007669"/>
    <property type="project" value="InterPro"/>
</dbReference>
<sequence>MTCPFATNSLLGSLHDAENDPKTTKSANGHSSPNMLYGEYLQLDQLLNCVKPASEIYGSELVHDEHLFIVTHQAYELWFKQIIFELNSVKTLFFSEEQRVNFSKDKYITVFKDPKAIETVLQSEKDPSLCDLVQKWLERTPGLETNSFNFWKKFEDAVHHQIECVKFQLQYETEEKKKIELEAEYEQKVKTFESLFDVERHNNLVARGERRFSHKALQGAMMISLYREEPRFNQPFHVLTQLTDIDALITKWRYNHVLMVQRMIGSQQLGTGGSSGYWYLRSTLSDRYKVFVDLCNLSTFLIPASEIPPLTEQMKQRLSIRQDSEETND</sequence>
<protein>
    <submittedName>
        <fullName evidence="2">Uncharacterized protein</fullName>
    </submittedName>
</protein>
<reference evidence="2 3" key="1">
    <citation type="submission" date="2024-04" db="EMBL/GenBank/DDBJ databases">
        <authorList>
            <person name="Rising A."/>
            <person name="Reimegard J."/>
            <person name="Sonavane S."/>
            <person name="Akerstrom W."/>
            <person name="Nylinder S."/>
            <person name="Hedman E."/>
            <person name="Kallberg Y."/>
        </authorList>
    </citation>
    <scope>NUCLEOTIDE SEQUENCE [LARGE SCALE GENOMIC DNA]</scope>
</reference>
<dbReference type="AlphaFoldDB" id="A0AAV1ZT73"/>
<dbReference type="EMBL" id="CAXIEN010000082">
    <property type="protein sequence ID" value="CAL1275035.1"/>
    <property type="molecule type" value="Genomic_DNA"/>
</dbReference>
<dbReference type="GO" id="GO:0046872">
    <property type="term" value="F:metal ion binding"/>
    <property type="evidence" value="ECO:0007669"/>
    <property type="project" value="InterPro"/>
</dbReference>
<name>A0AAV1ZT73_9ARAC</name>
<dbReference type="Proteomes" id="UP001497382">
    <property type="component" value="Unassembled WGS sequence"/>
</dbReference>